<dbReference type="EMBL" id="BKCP01004772">
    <property type="protein sequence ID" value="GER33685.1"/>
    <property type="molecule type" value="Genomic_DNA"/>
</dbReference>
<feature type="region of interest" description="Disordered" evidence="1">
    <location>
        <begin position="83"/>
        <end position="109"/>
    </location>
</feature>
<dbReference type="Proteomes" id="UP000325081">
    <property type="component" value="Unassembled WGS sequence"/>
</dbReference>
<dbReference type="GO" id="GO:0008168">
    <property type="term" value="F:methyltransferase activity"/>
    <property type="evidence" value="ECO:0007669"/>
    <property type="project" value="UniProtKB-KW"/>
</dbReference>
<protein>
    <submittedName>
        <fullName evidence="2">S-adenosyl-L-methionine-dependentmethyltransferases superfamily protein</fullName>
    </submittedName>
</protein>
<accession>A0A5A7PLD9</accession>
<dbReference type="AlphaFoldDB" id="A0A5A7PLD9"/>
<sequence>MFPSRRPTSSFVVHVRRSSHAIIYVRRFSINMEWRSRPTGVQSLPASPTGTDARRWSRLTGFQNPSRRQRRATHSIVTPAVDRMEHLVGDPDMSGRPWQSPTAKDFGGC</sequence>
<organism evidence="2 3">
    <name type="scientific">Striga asiatica</name>
    <name type="common">Asiatic witchweed</name>
    <name type="synonym">Buchnera asiatica</name>
    <dbReference type="NCBI Taxonomy" id="4170"/>
    <lineage>
        <taxon>Eukaryota</taxon>
        <taxon>Viridiplantae</taxon>
        <taxon>Streptophyta</taxon>
        <taxon>Embryophyta</taxon>
        <taxon>Tracheophyta</taxon>
        <taxon>Spermatophyta</taxon>
        <taxon>Magnoliopsida</taxon>
        <taxon>eudicotyledons</taxon>
        <taxon>Gunneridae</taxon>
        <taxon>Pentapetalae</taxon>
        <taxon>asterids</taxon>
        <taxon>lamiids</taxon>
        <taxon>Lamiales</taxon>
        <taxon>Orobanchaceae</taxon>
        <taxon>Buchnereae</taxon>
        <taxon>Striga</taxon>
    </lineage>
</organism>
<keyword evidence="2" id="KW-0808">Transferase</keyword>
<evidence type="ECO:0000256" key="1">
    <source>
        <dbReference type="SAM" id="MobiDB-lite"/>
    </source>
</evidence>
<name>A0A5A7PLD9_STRAF</name>
<keyword evidence="2" id="KW-0489">Methyltransferase</keyword>
<evidence type="ECO:0000313" key="2">
    <source>
        <dbReference type="EMBL" id="GER33685.1"/>
    </source>
</evidence>
<gene>
    <name evidence="2" type="ORF">STAS_09842</name>
</gene>
<evidence type="ECO:0000313" key="3">
    <source>
        <dbReference type="Proteomes" id="UP000325081"/>
    </source>
</evidence>
<comment type="caution">
    <text evidence="2">The sequence shown here is derived from an EMBL/GenBank/DDBJ whole genome shotgun (WGS) entry which is preliminary data.</text>
</comment>
<reference evidence="3" key="1">
    <citation type="journal article" date="2019" name="Curr. Biol.">
        <title>Genome Sequence of Striga asiatica Provides Insight into the Evolution of Plant Parasitism.</title>
        <authorList>
            <person name="Yoshida S."/>
            <person name="Kim S."/>
            <person name="Wafula E.K."/>
            <person name="Tanskanen J."/>
            <person name="Kim Y.M."/>
            <person name="Honaas L."/>
            <person name="Yang Z."/>
            <person name="Spallek T."/>
            <person name="Conn C.E."/>
            <person name="Ichihashi Y."/>
            <person name="Cheong K."/>
            <person name="Cui S."/>
            <person name="Der J.P."/>
            <person name="Gundlach H."/>
            <person name="Jiao Y."/>
            <person name="Hori C."/>
            <person name="Ishida J.K."/>
            <person name="Kasahara H."/>
            <person name="Kiba T."/>
            <person name="Kim M.S."/>
            <person name="Koo N."/>
            <person name="Laohavisit A."/>
            <person name="Lee Y.H."/>
            <person name="Lumba S."/>
            <person name="McCourt P."/>
            <person name="Mortimer J.C."/>
            <person name="Mutuku J.M."/>
            <person name="Nomura T."/>
            <person name="Sasaki-Sekimoto Y."/>
            <person name="Seto Y."/>
            <person name="Wang Y."/>
            <person name="Wakatake T."/>
            <person name="Sakakibara H."/>
            <person name="Demura T."/>
            <person name="Yamaguchi S."/>
            <person name="Yoneyama K."/>
            <person name="Manabe R.I."/>
            <person name="Nelson D.C."/>
            <person name="Schulman A.H."/>
            <person name="Timko M.P."/>
            <person name="dePamphilis C.W."/>
            <person name="Choi D."/>
            <person name="Shirasu K."/>
        </authorList>
    </citation>
    <scope>NUCLEOTIDE SEQUENCE [LARGE SCALE GENOMIC DNA]</scope>
    <source>
        <strain evidence="3">cv. UVA1</strain>
    </source>
</reference>
<proteinExistence type="predicted"/>
<keyword evidence="3" id="KW-1185">Reference proteome</keyword>
<dbReference type="GO" id="GO:0032259">
    <property type="term" value="P:methylation"/>
    <property type="evidence" value="ECO:0007669"/>
    <property type="project" value="UniProtKB-KW"/>
</dbReference>